<sequence>MKTKSESPKYVAWLNAETMHEASKKWLSELEFAEDEQLFFNDLIKSYTLQLIDPKHYKKNEDVISRLSRLKKKTDELIKSIKKHERGLEIMVDGIDQIELEKAYKDEHGKLIVTIGSFLNRYRELKRELFTAFKSVLKAKKQKRLLQ</sequence>
<dbReference type="EMBL" id="JBHULY010000002">
    <property type="protein sequence ID" value="MFD2724687.1"/>
    <property type="molecule type" value="Genomic_DNA"/>
</dbReference>
<protein>
    <submittedName>
        <fullName evidence="1">Uncharacterized protein</fullName>
    </submittedName>
</protein>
<proteinExistence type="predicted"/>
<dbReference type="RefSeq" id="WP_380287958.1">
    <property type="nucleotide sequence ID" value="NZ_JBHULY010000002.1"/>
</dbReference>
<reference evidence="2" key="1">
    <citation type="journal article" date="2019" name="Int. J. Syst. Evol. Microbiol.">
        <title>The Global Catalogue of Microorganisms (GCM) 10K type strain sequencing project: providing services to taxonomists for standard genome sequencing and annotation.</title>
        <authorList>
            <consortium name="The Broad Institute Genomics Platform"/>
            <consortium name="The Broad Institute Genome Sequencing Center for Infectious Disease"/>
            <person name="Wu L."/>
            <person name="Ma J."/>
        </authorList>
    </citation>
    <scope>NUCLEOTIDE SEQUENCE [LARGE SCALE GENOMIC DNA]</scope>
    <source>
        <strain evidence="2">KCTC 42398</strain>
    </source>
</reference>
<name>A0ABW5T607_9FLAO</name>
<dbReference type="Proteomes" id="UP001597476">
    <property type="component" value="Unassembled WGS sequence"/>
</dbReference>
<evidence type="ECO:0000313" key="1">
    <source>
        <dbReference type="EMBL" id="MFD2724687.1"/>
    </source>
</evidence>
<evidence type="ECO:0000313" key="2">
    <source>
        <dbReference type="Proteomes" id="UP001597476"/>
    </source>
</evidence>
<gene>
    <name evidence="1" type="ORF">ACFSR8_00545</name>
</gene>
<keyword evidence="2" id="KW-1185">Reference proteome</keyword>
<comment type="caution">
    <text evidence="1">The sequence shown here is derived from an EMBL/GenBank/DDBJ whole genome shotgun (WGS) entry which is preliminary data.</text>
</comment>
<accession>A0ABW5T607</accession>
<organism evidence="1 2">
    <name type="scientific">Hyunsoonleella rubra</name>
    <dbReference type="NCBI Taxonomy" id="1737062"/>
    <lineage>
        <taxon>Bacteria</taxon>
        <taxon>Pseudomonadati</taxon>
        <taxon>Bacteroidota</taxon>
        <taxon>Flavobacteriia</taxon>
        <taxon>Flavobacteriales</taxon>
        <taxon>Flavobacteriaceae</taxon>
    </lineage>
</organism>